<evidence type="ECO:0000313" key="2">
    <source>
        <dbReference type="EMBL" id="MDC7691353.1"/>
    </source>
</evidence>
<keyword evidence="2" id="KW-0489">Methyltransferase</keyword>
<dbReference type="RefSeq" id="WP_238377360.1">
    <property type="nucleotide sequence ID" value="NZ_JAQQKY010000006.1"/>
</dbReference>
<keyword evidence="3" id="KW-1185">Reference proteome</keyword>
<dbReference type="EMBL" id="JAQQKY010000006">
    <property type="protein sequence ID" value="MDC7691353.1"/>
    <property type="molecule type" value="Genomic_DNA"/>
</dbReference>
<feature type="domain" description="Methyltransferase type 11" evidence="1">
    <location>
        <begin position="73"/>
        <end position="121"/>
    </location>
</feature>
<organism evidence="2 3">
    <name type="scientific">Vogesella indigofera</name>
    <name type="common">Pseudomonas indigofera</name>
    <dbReference type="NCBI Taxonomy" id="45465"/>
    <lineage>
        <taxon>Bacteria</taxon>
        <taxon>Pseudomonadati</taxon>
        <taxon>Pseudomonadota</taxon>
        <taxon>Betaproteobacteria</taxon>
        <taxon>Neisseriales</taxon>
        <taxon>Chromobacteriaceae</taxon>
        <taxon>Vogesella</taxon>
    </lineage>
</organism>
<comment type="caution">
    <text evidence="2">The sequence shown here is derived from an EMBL/GenBank/DDBJ whole genome shotgun (WGS) entry which is preliminary data.</text>
</comment>
<evidence type="ECO:0000313" key="3">
    <source>
        <dbReference type="Proteomes" id="UP001221566"/>
    </source>
</evidence>
<proteinExistence type="predicted"/>
<reference evidence="2 3" key="1">
    <citation type="submission" date="2023-01" db="EMBL/GenBank/DDBJ databases">
        <title>Novel species of the genus Vogesella isolated from rivers.</title>
        <authorList>
            <person name="Lu H."/>
        </authorList>
    </citation>
    <scope>NUCLEOTIDE SEQUENCE [LARGE SCALE GENOMIC DNA]</scope>
    <source>
        <strain evidence="2 3">SH7W</strain>
    </source>
</reference>
<accession>A0ABT5I5A1</accession>
<keyword evidence="2" id="KW-0808">Transferase</keyword>
<name>A0ABT5I5A1_VOGIN</name>
<dbReference type="InterPro" id="IPR013216">
    <property type="entry name" value="Methyltransf_11"/>
</dbReference>
<dbReference type="Pfam" id="PF08241">
    <property type="entry name" value="Methyltransf_11"/>
    <property type="match status" value="1"/>
</dbReference>
<dbReference type="GO" id="GO:0008168">
    <property type="term" value="F:methyltransferase activity"/>
    <property type="evidence" value="ECO:0007669"/>
    <property type="project" value="UniProtKB-KW"/>
</dbReference>
<protein>
    <submittedName>
        <fullName evidence="2">Methyltransferase domain-containing protein</fullName>
    </submittedName>
</protein>
<dbReference type="Proteomes" id="UP001221566">
    <property type="component" value="Unassembled WGS sequence"/>
</dbReference>
<dbReference type="InterPro" id="IPR029063">
    <property type="entry name" value="SAM-dependent_MTases_sf"/>
</dbReference>
<dbReference type="GO" id="GO:0032259">
    <property type="term" value="P:methylation"/>
    <property type="evidence" value="ECO:0007669"/>
    <property type="project" value="UniProtKB-KW"/>
</dbReference>
<gene>
    <name evidence="2" type="ORF">PQU93_11225</name>
</gene>
<sequence length="253" mass="28307">MNDPAMMEEFADWLASAELGQYLLAQEQAFFDSAVADVFGFRALQIGLCQHDFLAMNRIPWKGLAAACGEPGVVCDPAFLPFDSKSLDLVILPHGLDFTSLPHQVLREAARVLVPEGRLIITGFNPASLWGVRRLLQGREDNPWRGNFVSLPRIRDWLKLLELEHEATSFMAYSPPLARKDWLARWQFMESTGARCWPLAAGVYGVVAVKRQRGLRLITPRWAPAKPARAMLVAGGNDRNPLTRSSDNETLHD</sequence>
<dbReference type="SUPFAM" id="SSF53335">
    <property type="entry name" value="S-adenosyl-L-methionine-dependent methyltransferases"/>
    <property type="match status" value="1"/>
</dbReference>
<dbReference type="Gene3D" id="3.40.50.150">
    <property type="entry name" value="Vaccinia Virus protein VP39"/>
    <property type="match status" value="1"/>
</dbReference>
<evidence type="ECO:0000259" key="1">
    <source>
        <dbReference type="Pfam" id="PF08241"/>
    </source>
</evidence>